<evidence type="ECO:0000256" key="1">
    <source>
        <dbReference type="SAM" id="MobiDB-lite"/>
    </source>
</evidence>
<dbReference type="AlphaFoldDB" id="A0A4Z2H826"/>
<proteinExistence type="predicted"/>
<evidence type="ECO:0000313" key="3">
    <source>
        <dbReference type="Proteomes" id="UP000314294"/>
    </source>
</evidence>
<feature type="region of interest" description="Disordered" evidence="1">
    <location>
        <begin position="252"/>
        <end position="273"/>
    </location>
</feature>
<feature type="compositionally biased region" description="Acidic residues" evidence="1">
    <location>
        <begin position="255"/>
        <end position="273"/>
    </location>
</feature>
<keyword evidence="3" id="KW-1185">Reference proteome</keyword>
<dbReference type="Proteomes" id="UP000314294">
    <property type="component" value="Unassembled WGS sequence"/>
</dbReference>
<comment type="caution">
    <text evidence="2">The sequence shown here is derived from an EMBL/GenBank/DDBJ whole genome shotgun (WGS) entry which is preliminary data.</text>
</comment>
<dbReference type="EMBL" id="SRLO01000301">
    <property type="protein sequence ID" value="TNN62067.1"/>
    <property type="molecule type" value="Genomic_DNA"/>
</dbReference>
<protein>
    <submittedName>
        <fullName evidence="2">Uncharacterized protein</fullName>
    </submittedName>
</protein>
<reference evidence="2 3" key="1">
    <citation type="submission" date="2019-03" db="EMBL/GenBank/DDBJ databases">
        <title>First draft genome of Liparis tanakae, snailfish: a comprehensive survey of snailfish specific genes.</title>
        <authorList>
            <person name="Kim W."/>
            <person name="Song I."/>
            <person name="Jeong J.-H."/>
            <person name="Kim D."/>
            <person name="Kim S."/>
            <person name="Ryu S."/>
            <person name="Song J.Y."/>
            <person name="Lee S.K."/>
        </authorList>
    </citation>
    <scope>NUCLEOTIDE SEQUENCE [LARGE SCALE GENOMIC DNA]</scope>
    <source>
        <tissue evidence="2">Muscle</tissue>
    </source>
</reference>
<evidence type="ECO:0000313" key="2">
    <source>
        <dbReference type="EMBL" id="TNN62067.1"/>
    </source>
</evidence>
<accession>A0A4Z2H826</accession>
<sequence length="273" mass="27188">MHRNKTVTDCRKRLGPDAPMFTDQASAASSVAGSGVGVGLGVVASGAASDRGVGAGDTAGVYAEERFGGMAGMCVTMGAAGGGLQLAGGVTAPPMGAELTGGVSALPAVASVSCSSLITSRSFPHFLSALPVLPAPVSTSSWAKLSMLSRILRSSAPSSSPPTAATPSLFSPWGRGGGGGVRVLVMVVGPFMARWLDGVWSWNWAGGGGARFSPDAGPGPPSLFLVLAGSGGSAIRGFSKSISSLSMSSFLCETAEAEEEEDDEEEEEGQAGT</sequence>
<organism evidence="2 3">
    <name type="scientific">Liparis tanakae</name>
    <name type="common">Tanaka's snailfish</name>
    <dbReference type="NCBI Taxonomy" id="230148"/>
    <lineage>
        <taxon>Eukaryota</taxon>
        <taxon>Metazoa</taxon>
        <taxon>Chordata</taxon>
        <taxon>Craniata</taxon>
        <taxon>Vertebrata</taxon>
        <taxon>Euteleostomi</taxon>
        <taxon>Actinopterygii</taxon>
        <taxon>Neopterygii</taxon>
        <taxon>Teleostei</taxon>
        <taxon>Neoteleostei</taxon>
        <taxon>Acanthomorphata</taxon>
        <taxon>Eupercaria</taxon>
        <taxon>Perciformes</taxon>
        <taxon>Cottioidei</taxon>
        <taxon>Cottales</taxon>
        <taxon>Liparidae</taxon>
        <taxon>Liparis</taxon>
    </lineage>
</organism>
<gene>
    <name evidence="2" type="ORF">EYF80_027658</name>
</gene>
<name>A0A4Z2H826_9TELE</name>